<organism evidence="1 2">
    <name type="scientific">Actinoplanes italicus</name>
    <dbReference type="NCBI Taxonomy" id="113567"/>
    <lineage>
        <taxon>Bacteria</taxon>
        <taxon>Bacillati</taxon>
        <taxon>Actinomycetota</taxon>
        <taxon>Actinomycetes</taxon>
        <taxon>Micromonosporales</taxon>
        <taxon>Micromonosporaceae</taxon>
        <taxon>Actinoplanes</taxon>
    </lineage>
</organism>
<evidence type="ECO:0000313" key="2">
    <source>
        <dbReference type="Proteomes" id="UP000239415"/>
    </source>
</evidence>
<dbReference type="AlphaFoldDB" id="A0A2T0JDD6"/>
<proteinExistence type="predicted"/>
<comment type="caution">
    <text evidence="1">The sequence shown here is derived from an EMBL/GenBank/DDBJ whole genome shotgun (WGS) entry which is preliminary data.</text>
</comment>
<gene>
    <name evidence="1" type="ORF">CLV67_14521</name>
</gene>
<name>A0A2T0JDD6_9ACTN</name>
<dbReference type="RefSeq" id="WP_170154322.1">
    <property type="nucleotide sequence ID" value="NZ_BOMO01000163.1"/>
</dbReference>
<sequence>MVSLTGRTLGDLRSDDSPALIETMQLVLGQVQKPRANLGGSGPPGRAD</sequence>
<dbReference type="Proteomes" id="UP000239415">
    <property type="component" value="Unassembled WGS sequence"/>
</dbReference>
<protein>
    <submittedName>
        <fullName evidence="1">Uncharacterized protein</fullName>
    </submittedName>
</protein>
<dbReference type="EMBL" id="PVMZ01000045">
    <property type="protein sequence ID" value="PRX05541.1"/>
    <property type="molecule type" value="Genomic_DNA"/>
</dbReference>
<accession>A0A2T0JDD6</accession>
<reference evidence="1 2" key="1">
    <citation type="submission" date="2018-03" db="EMBL/GenBank/DDBJ databases">
        <title>Genomic Encyclopedia of Archaeal and Bacterial Type Strains, Phase II (KMG-II): from individual species to whole genera.</title>
        <authorList>
            <person name="Goeker M."/>
        </authorList>
    </citation>
    <scope>NUCLEOTIDE SEQUENCE [LARGE SCALE GENOMIC DNA]</scope>
    <source>
        <strain evidence="1 2">DSM 43146</strain>
    </source>
</reference>
<keyword evidence="2" id="KW-1185">Reference proteome</keyword>
<evidence type="ECO:0000313" key="1">
    <source>
        <dbReference type="EMBL" id="PRX05541.1"/>
    </source>
</evidence>